<keyword evidence="1" id="KW-0812">Transmembrane</keyword>
<dbReference type="Proteomes" id="UP000326565">
    <property type="component" value="Unassembled WGS sequence"/>
</dbReference>
<protein>
    <submittedName>
        <fullName evidence="2">Uncharacterized protein</fullName>
    </submittedName>
</protein>
<dbReference type="AlphaFoldDB" id="A0A5N5X936"/>
<organism evidence="2 3">
    <name type="scientific">Aspergillus leporis</name>
    <dbReference type="NCBI Taxonomy" id="41062"/>
    <lineage>
        <taxon>Eukaryota</taxon>
        <taxon>Fungi</taxon>
        <taxon>Dikarya</taxon>
        <taxon>Ascomycota</taxon>
        <taxon>Pezizomycotina</taxon>
        <taxon>Eurotiomycetes</taxon>
        <taxon>Eurotiomycetidae</taxon>
        <taxon>Eurotiales</taxon>
        <taxon>Aspergillaceae</taxon>
        <taxon>Aspergillus</taxon>
        <taxon>Aspergillus subgen. Circumdati</taxon>
    </lineage>
</organism>
<reference evidence="2 3" key="1">
    <citation type="submission" date="2019-04" db="EMBL/GenBank/DDBJ databases">
        <title>Friends and foes A comparative genomics study of 23 Aspergillus species from section Flavi.</title>
        <authorList>
            <consortium name="DOE Joint Genome Institute"/>
            <person name="Kjaerbolling I."/>
            <person name="Vesth T."/>
            <person name="Frisvad J.C."/>
            <person name="Nybo J.L."/>
            <person name="Theobald S."/>
            <person name="Kildgaard S."/>
            <person name="Isbrandt T."/>
            <person name="Kuo A."/>
            <person name="Sato A."/>
            <person name="Lyhne E.K."/>
            <person name="Kogle M.E."/>
            <person name="Wiebenga A."/>
            <person name="Kun R.S."/>
            <person name="Lubbers R.J."/>
            <person name="Makela M.R."/>
            <person name="Barry K."/>
            <person name="Chovatia M."/>
            <person name="Clum A."/>
            <person name="Daum C."/>
            <person name="Haridas S."/>
            <person name="He G."/>
            <person name="LaButti K."/>
            <person name="Lipzen A."/>
            <person name="Mondo S."/>
            <person name="Riley R."/>
            <person name="Salamov A."/>
            <person name="Simmons B.A."/>
            <person name="Magnuson J.K."/>
            <person name="Henrissat B."/>
            <person name="Mortensen U.H."/>
            <person name="Larsen T.O."/>
            <person name="Devries R.P."/>
            <person name="Grigoriev I.V."/>
            <person name="Machida M."/>
            <person name="Baker S.E."/>
            <person name="Andersen M.R."/>
        </authorList>
    </citation>
    <scope>NUCLEOTIDE SEQUENCE [LARGE SCALE GENOMIC DNA]</scope>
    <source>
        <strain evidence="2 3">CBS 151.66</strain>
    </source>
</reference>
<proteinExistence type="predicted"/>
<gene>
    <name evidence="2" type="ORF">BDV29DRAFT_170936</name>
</gene>
<name>A0A5N5X936_9EURO</name>
<keyword evidence="1" id="KW-1133">Transmembrane helix</keyword>
<keyword evidence="1" id="KW-0472">Membrane</keyword>
<keyword evidence="3" id="KW-1185">Reference proteome</keyword>
<evidence type="ECO:0000313" key="2">
    <source>
        <dbReference type="EMBL" id="KAB8076034.1"/>
    </source>
</evidence>
<sequence length="62" mass="7127">MHHHKLQSLSGNPISLHIPKLVTTLSVRSVYPQFWDQPWGFIGCPFSASLFLFFSFSFFLPS</sequence>
<accession>A0A5N5X936</accession>
<evidence type="ECO:0000313" key="3">
    <source>
        <dbReference type="Proteomes" id="UP000326565"/>
    </source>
</evidence>
<feature type="transmembrane region" description="Helical" evidence="1">
    <location>
        <begin position="39"/>
        <end position="60"/>
    </location>
</feature>
<feature type="non-terminal residue" evidence="2">
    <location>
        <position position="62"/>
    </location>
</feature>
<evidence type="ECO:0000256" key="1">
    <source>
        <dbReference type="SAM" id="Phobius"/>
    </source>
</evidence>
<dbReference type="EMBL" id="ML732186">
    <property type="protein sequence ID" value="KAB8076034.1"/>
    <property type="molecule type" value="Genomic_DNA"/>
</dbReference>